<reference evidence="2" key="1">
    <citation type="journal article" date="2014" name="Nat. Genet.">
        <title>The genome of the stress-tolerant wild tomato species Solanum pennellii.</title>
        <authorList>
            <person name="Bolger A."/>
            <person name="Scossa F."/>
            <person name="Bolger M.E."/>
            <person name="Lanz C."/>
            <person name="Maumus F."/>
            <person name="Tohge T."/>
            <person name="Quesneville H."/>
            <person name="Alseekh S."/>
            <person name="Sorensen I."/>
            <person name="Lichtenstein G."/>
            <person name="Fich E.A."/>
            <person name="Conte M."/>
            <person name="Keller H."/>
            <person name="Schneeberger K."/>
            <person name="Schwacke R."/>
            <person name="Ofner I."/>
            <person name="Vrebalov J."/>
            <person name="Xu Y."/>
            <person name="Osorio S."/>
            <person name="Aflitos S.A."/>
            <person name="Schijlen E."/>
            <person name="Jimenez-Gomez J.M."/>
            <person name="Ryngajllo M."/>
            <person name="Kimura S."/>
            <person name="Kumar R."/>
            <person name="Koenig D."/>
            <person name="Headland L.R."/>
            <person name="Maloof J.N."/>
            <person name="Sinha N."/>
            <person name="van Ham R.C."/>
            <person name="Lankhorst R.K."/>
            <person name="Mao L."/>
            <person name="Vogel A."/>
            <person name="Arsova B."/>
            <person name="Panstruga R."/>
            <person name="Fei Z."/>
            <person name="Rose J.K."/>
            <person name="Zamir D."/>
            <person name="Carrari F."/>
            <person name="Giovannoni J.J."/>
            <person name="Weigel D."/>
            <person name="Usadel B."/>
            <person name="Fernie A.R."/>
        </authorList>
    </citation>
    <scope>NUCLEOTIDE SEQUENCE [LARGE SCALE GENOMIC DNA]</scope>
    <source>
        <strain evidence="2">cv. LA0716</strain>
    </source>
</reference>
<proteinExistence type="predicted"/>
<dbReference type="Pfam" id="PF03478">
    <property type="entry name" value="Beta-prop_KIB1-4"/>
    <property type="match status" value="1"/>
</dbReference>
<sequence length="397" mass="45453">MAAEESKMGELLSHCHESIEKIKSIGSSEEGPWKDLPEELVHNILTHLVGRDFIALQSVCKSWKSSTMSCAILSPCLLVMSSNRLHYPISNSTIANMNIYDCGNTPSSIIRCSNYNWLLMRIDPKNSLIFFNPFTNVKIELPTIHLISSLSCFSFSAPPTSPDCTVFCICTDICDKIYFCILRRFESEWNILEYDRDADFIASSSTSLFYQGRYYYSLSKQGDLVIYDMDDEDEQPQPRWIKSSTSFLRNRLSTKRCQSFMTESDEGELLAVFMSCDGQWVQVCKLDESRMIWVPVHDLGSNSIFISNPATFVETTKIKGTENKIYVPWFRGTNVNNKKNKVPLFYSLATRKYHSFGASASYSSLYESTRPASNTWIKPISHYHLTCTTNLSYKFTW</sequence>
<organism evidence="2 3">
    <name type="scientific">Solanum pennellii</name>
    <name type="common">Tomato</name>
    <name type="synonym">Lycopersicon pennellii</name>
    <dbReference type="NCBI Taxonomy" id="28526"/>
    <lineage>
        <taxon>Eukaryota</taxon>
        <taxon>Viridiplantae</taxon>
        <taxon>Streptophyta</taxon>
        <taxon>Embryophyta</taxon>
        <taxon>Tracheophyta</taxon>
        <taxon>Spermatophyta</taxon>
        <taxon>Magnoliopsida</taxon>
        <taxon>eudicotyledons</taxon>
        <taxon>Gunneridae</taxon>
        <taxon>Pentapetalae</taxon>
        <taxon>asterids</taxon>
        <taxon>lamiids</taxon>
        <taxon>Solanales</taxon>
        <taxon>Solanaceae</taxon>
        <taxon>Solanoideae</taxon>
        <taxon>Solaneae</taxon>
        <taxon>Solanum</taxon>
        <taxon>Solanum subgen. Lycopersicon</taxon>
    </lineage>
</organism>
<dbReference type="PROSITE" id="PS50181">
    <property type="entry name" value="FBOX"/>
    <property type="match status" value="1"/>
</dbReference>
<dbReference type="PANTHER" id="PTHR33127">
    <property type="entry name" value="TRANSMEMBRANE PROTEIN"/>
    <property type="match status" value="1"/>
</dbReference>
<dbReference type="PANTHER" id="PTHR33127:SF5">
    <property type="entry name" value="TRANSMEMBRANE PROTEIN"/>
    <property type="match status" value="1"/>
</dbReference>
<dbReference type="Pfam" id="PF00646">
    <property type="entry name" value="F-box"/>
    <property type="match status" value="1"/>
</dbReference>
<name>A0ABM1G1V5_SOLPN</name>
<reference evidence="3" key="2">
    <citation type="submission" date="2025-08" db="UniProtKB">
        <authorList>
            <consortium name="RefSeq"/>
        </authorList>
    </citation>
    <scope>IDENTIFICATION</scope>
</reference>
<accession>A0ABM1G1V5</accession>
<dbReference type="SUPFAM" id="SSF81383">
    <property type="entry name" value="F-box domain"/>
    <property type="match status" value="1"/>
</dbReference>
<protein>
    <submittedName>
        <fullName evidence="3">F-box/kelch-repeat protein At1g57790-like</fullName>
    </submittedName>
</protein>
<gene>
    <name evidence="3" type="primary">LOC107010037</name>
</gene>
<dbReference type="InterPro" id="IPR001810">
    <property type="entry name" value="F-box_dom"/>
</dbReference>
<dbReference type="InterPro" id="IPR005174">
    <property type="entry name" value="KIB1-4_b-propeller"/>
</dbReference>
<evidence type="ECO:0000259" key="1">
    <source>
        <dbReference type="PROSITE" id="PS50181"/>
    </source>
</evidence>
<keyword evidence="2" id="KW-1185">Reference proteome</keyword>
<dbReference type="Proteomes" id="UP000694930">
    <property type="component" value="Chromosome 2"/>
</dbReference>
<dbReference type="CDD" id="cd09917">
    <property type="entry name" value="F-box_SF"/>
    <property type="match status" value="1"/>
</dbReference>
<feature type="domain" description="F-box" evidence="1">
    <location>
        <begin position="30"/>
        <end position="65"/>
    </location>
</feature>
<dbReference type="InterPro" id="IPR036047">
    <property type="entry name" value="F-box-like_dom_sf"/>
</dbReference>
<evidence type="ECO:0000313" key="3">
    <source>
        <dbReference type="RefSeq" id="XP_015064797.1"/>
    </source>
</evidence>
<dbReference type="Gene3D" id="1.20.1280.50">
    <property type="match status" value="1"/>
</dbReference>
<dbReference type="GeneID" id="107010037"/>
<dbReference type="SMART" id="SM00256">
    <property type="entry name" value="FBOX"/>
    <property type="match status" value="1"/>
</dbReference>
<dbReference type="RefSeq" id="XP_015064797.1">
    <property type="nucleotide sequence ID" value="XM_015209311.1"/>
</dbReference>
<evidence type="ECO:0000313" key="2">
    <source>
        <dbReference type="Proteomes" id="UP000694930"/>
    </source>
</evidence>